<protein>
    <submittedName>
        <fullName evidence="5">HAD-IB family hydrolase</fullName>
    </submittedName>
</protein>
<sequence length="227" mass="25642">MNIAIYDLDKTITRRPTFTHFLLFYARRTAPFRLVGLPIWIMALIGYRVGLYGRKPLKQFGISMFMGRNLDAETLAEVVTNFVSEAVLTDIQPGAAKSIENERSQNQKLLIATAAPAFYANKIGDVMGFDAVVATQHRLRSDGRICHFIDGENCYGPEKLKMVKTWFDAQGLKREDCHISVYSDHASDAPLMDWAHAAYLVNPSEKLRKLAAQKNWQVRDFSSAEGH</sequence>
<keyword evidence="4" id="KW-1133">Transmembrane helix</keyword>
<dbReference type="InterPro" id="IPR036412">
    <property type="entry name" value="HAD-like_sf"/>
</dbReference>
<evidence type="ECO:0000313" key="5">
    <source>
        <dbReference type="EMBL" id="RRQ51394.1"/>
    </source>
</evidence>
<dbReference type="PANTHER" id="PTHR43344">
    <property type="entry name" value="PHOSPHOSERINE PHOSPHATASE"/>
    <property type="match status" value="1"/>
</dbReference>
<keyword evidence="6" id="KW-1185">Reference proteome</keyword>
<dbReference type="InterPro" id="IPR050582">
    <property type="entry name" value="HAD-like_SerB"/>
</dbReference>
<dbReference type="PANTHER" id="PTHR43344:SF13">
    <property type="entry name" value="PHOSPHATASE RV3661-RELATED"/>
    <property type="match status" value="1"/>
</dbReference>
<dbReference type="RefSeq" id="WP_125229409.1">
    <property type="nucleotide sequence ID" value="NZ_RWJI01000001.1"/>
</dbReference>
<dbReference type="EMBL" id="RWJI01000001">
    <property type="protein sequence ID" value="RRQ51394.1"/>
    <property type="molecule type" value="Genomic_DNA"/>
</dbReference>
<dbReference type="Pfam" id="PF12710">
    <property type="entry name" value="HAD"/>
    <property type="match status" value="1"/>
</dbReference>
<dbReference type="InterPro" id="IPR023214">
    <property type="entry name" value="HAD_sf"/>
</dbReference>
<keyword evidence="3" id="KW-0460">Magnesium</keyword>
<comment type="caution">
    <text evidence="5">The sequence shown here is derived from an EMBL/GenBank/DDBJ whole genome shotgun (WGS) entry which is preliminary data.</text>
</comment>
<dbReference type="Gene3D" id="1.20.1440.100">
    <property type="entry name" value="SG protein - dephosphorylation function"/>
    <property type="match status" value="1"/>
</dbReference>
<organism evidence="5 6">
    <name type="scientific">Sphingorhabdus wooponensis</name>
    <dbReference type="NCBI Taxonomy" id="940136"/>
    <lineage>
        <taxon>Bacteria</taxon>
        <taxon>Pseudomonadati</taxon>
        <taxon>Pseudomonadota</taxon>
        <taxon>Alphaproteobacteria</taxon>
        <taxon>Sphingomonadales</taxon>
        <taxon>Sphingomonadaceae</taxon>
        <taxon>Sphingorhabdus</taxon>
    </lineage>
</organism>
<dbReference type="OrthoDB" id="7739434at2"/>
<dbReference type="GO" id="GO:0016787">
    <property type="term" value="F:hydrolase activity"/>
    <property type="evidence" value="ECO:0007669"/>
    <property type="project" value="UniProtKB-KW"/>
</dbReference>
<evidence type="ECO:0000256" key="1">
    <source>
        <dbReference type="ARBA" id="ARBA00022723"/>
    </source>
</evidence>
<dbReference type="GO" id="GO:0046872">
    <property type="term" value="F:metal ion binding"/>
    <property type="evidence" value="ECO:0007669"/>
    <property type="project" value="UniProtKB-KW"/>
</dbReference>
<dbReference type="NCBIfam" id="TIGR01488">
    <property type="entry name" value="HAD-SF-IB"/>
    <property type="match status" value="1"/>
</dbReference>
<evidence type="ECO:0000313" key="6">
    <source>
        <dbReference type="Proteomes" id="UP000268553"/>
    </source>
</evidence>
<keyword evidence="4" id="KW-0812">Transmembrane</keyword>
<evidence type="ECO:0000256" key="3">
    <source>
        <dbReference type="ARBA" id="ARBA00022842"/>
    </source>
</evidence>
<keyword evidence="2 5" id="KW-0378">Hydrolase</keyword>
<keyword evidence="4" id="KW-0472">Membrane</keyword>
<gene>
    <name evidence="5" type="ORF">D7D48_00300</name>
</gene>
<proteinExistence type="predicted"/>
<feature type="transmembrane region" description="Helical" evidence="4">
    <location>
        <begin position="30"/>
        <end position="50"/>
    </location>
</feature>
<evidence type="ECO:0000256" key="4">
    <source>
        <dbReference type="SAM" id="Phobius"/>
    </source>
</evidence>
<reference evidence="5 6" key="1">
    <citation type="submission" date="2018-12" db="EMBL/GenBank/DDBJ databases">
        <authorList>
            <person name="Kim S.-J."/>
            <person name="Jung G.-Y."/>
        </authorList>
    </citation>
    <scope>NUCLEOTIDE SEQUENCE [LARGE SCALE GENOMIC DNA]</scope>
    <source>
        <strain evidence="5 6">03SU3-P</strain>
    </source>
</reference>
<name>A0A3R8Q7J4_9SPHN</name>
<accession>A0A3R8Q7J4</accession>
<dbReference type="Gene3D" id="3.40.50.1000">
    <property type="entry name" value="HAD superfamily/HAD-like"/>
    <property type="match status" value="1"/>
</dbReference>
<dbReference type="AlphaFoldDB" id="A0A3R8Q7J4"/>
<dbReference type="SUPFAM" id="SSF56784">
    <property type="entry name" value="HAD-like"/>
    <property type="match status" value="1"/>
</dbReference>
<dbReference type="Proteomes" id="UP000268553">
    <property type="component" value="Unassembled WGS sequence"/>
</dbReference>
<evidence type="ECO:0000256" key="2">
    <source>
        <dbReference type="ARBA" id="ARBA00022801"/>
    </source>
</evidence>
<keyword evidence="1" id="KW-0479">Metal-binding</keyword>